<dbReference type="EMBL" id="BLLK01000047">
    <property type="protein sequence ID" value="GFH54171.1"/>
    <property type="molecule type" value="Genomic_DNA"/>
</dbReference>
<evidence type="ECO:0000313" key="3">
    <source>
        <dbReference type="EMBL" id="GFH54171.1"/>
    </source>
</evidence>
<dbReference type="PANTHER" id="PTHR10677:SF3">
    <property type="entry name" value="FI07626P-RELATED"/>
    <property type="match status" value="1"/>
</dbReference>
<name>A0AAD3CZT3_9STRA</name>
<dbReference type="InterPro" id="IPR015496">
    <property type="entry name" value="Ubiquilin"/>
</dbReference>
<reference evidence="3 4" key="1">
    <citation type="journal article" date="2021" name="Sci. Rep.">
        <title>The genome of the diatom Chaetoceros tenuissimus carries an ancient integrated fragment of an extant virus.</title>
        <authorList>
            <person name="Hongo Y."/>
            <person name="Kimura K."/>
            <person name="Takaki Y."/>
            <person name="Yoshida Y."/>
            <person name="Baba S."/>
            <person name="Kobayashi G."/>
            <person name="Nagasaki K."/>
            <person name="Hano T."/>
            <person name="Tomaru Y."/>
        </authorList>
    </citation>
    <scope>NUCLEOTIDE SEQUENCE [LARGE SCALE GENOMIC DNA]</scope>
    <source>
        <strain evidence="3 4">NIES-3715</strain>
    </source>
</reference>
<protein>
    <recommendedName>
        <fullName evidence="2">Ubiquitin-like domain-containing protein</fullName>
    </recommendedName>
</protein>
<dbReference type="AlphaFoldDB" id="A0AAD3CZT3"/>
<dbReference type="InterPro" id="IPR029071">
    <property type="entry name" value="Ubiquitin-like_domsf"/>
</dbReference>
<dbReference type="GO" id="GO:0031593">
    <property type="term" value="F:polyubiquitin modification-dependent protein binding"/>
    <property type="evidence" value="ECO:0007669"/>
    <property type="project" value="TreeGrafter"/>
</dbReference>
<accession>A0AAD3CZT3</accession>
<gene>
    <name evidence="3" type="ORF">CTEN210_10647</name>
</gene>
<dbReference type="Pfam" id="PF23195">
    <property type="entry name" value="UBQLN1"/>
    <property type="match status" value="1"/>
</dbReference>
<keyword evidence="1" id="KW-0732">Signal</keyword>
<organism evidence="3 4">
    <name type="scientific">Chaetoceros tenuissimus</name>
    <dbReference type="NCBI Taxonomy" id="426638"/>
    <lineage>
        <taxon>Eukaryota</taxon>
        <taxon>Sar</taxon>
        <taxon>Stramenopiles</taxon>
        <taxon>Ochrophyta</taxon>
        <taxon>Bacillariophyta</taxon>
        <taxon>Coscinodiscophyceae</taxon>
        <taxon>Chaetocerotophycidae</taxon>
        <taxon>Chaetocerotales</taxon>
        <taxon>Chaetocerotaceae</taxon>
        <taxon>Chaetoceros</taxon>
    </lineage>
</organism>
<comment type="caution">
    <text evidence="3">The sequence shown here is derived from an EMBL/GenBank/DDBJ whole genome shotgun (WGS) entry which is preliminary data.</text>
</comment>
<feature type="chain" id="PRO_5042208072" description="Ubiquitin-like domain-containing protein" evidence="1">
    <location>
        <begin position="22"/>
        <end position="261"/>
    </location>
</feature>
<feature type="signal peptide" evidence="1">
    <location>
        <begin position="1"/>
        <end position="21"/>
    </location>
</feature>
<dbReference type="CDD" id="cd17039">
    <property type="entry name" value="Ubl_ubiquitin_like"/>
    <property type="match status" value="1"/>
</dbReference>
<dbReference type="InterPro" id="IPR000626">
    <property type="entry name" value="Ubiquitin-like_dom"/>
</dbReference>
<dbReference type="Proteomes" id="UP001054902">
    <property type="component" value="Unassembled WGS sequence"/>
</dbReference>
<keyword evidence="4" id="KW-1185">Reference proteome</keyword>
<evidence type="ECO:0000259" key="2">
    <source>
        <dbReference type="PROSITE" id="PS50053"/>
    </source>
</evidence>
<dbReference type="PROSITE" id="PS50053">
    <property type="entry name" value="UBIQUITIN_2"/>
    <property type="match status" value="1"/>
</dbReference>
<dbReference type="PANTHER" id="PTHR10677">
    <property type="entry name" value="UBIQUILIN"/>
    <property type="match status" value="1"/>
</dbReference>
<sequence length="261" mass="27817">MRFSNILSTSLLLINSACVFAKPVNVSVVLSGKKYSIKDVDTVSDLQSSLASQSGVKTNKQGKVLFGGKKLKAADVLEDVGVENGSVINVVPGKGKKKDAVAAGAGAAAVGGSMDNMMKDMMEKAGVDPSQLDEMMKQMGGEMPSMEESMQAMQEMMNSPMFQEYMNDPEKLEQSRQMILNNPMMKSMMASMPGFDEILNDPVKWRETMLAAANMYKNLGSDLSKLMEGGGDFGGAFGGMPNAPFGGMGNSALDELSEGED</sequence>
<dbReference type="GO" id="GO:0006511">
    <property type="term" value="P:ubiquitin-dependent protein catabolic process"/>
    <property type="evidence" value="ECO:0007669"/>
    <property type="project" value="TreeGrafter"/>
</dbReference>
<dbReference type="SUPFAM" id="SSF54236">
    <property type="entry name" value="Ubiquitin-like"/>
    <property type="match status" value="1"/>
</dbReference>
<dbReference type="Gene3D" id="3.10.20.90">
    <property type="entry name" value="Phosphatidylinositol 3-kinase Catalytic Subunit, Chain A, domain 1"/>
    <property type="match status" value="1"/>
</dbReference>
<dbReference type="Pfam" id="PF00240">
    <property type="entry name" value="ubiquitin"/>
    <property type="match status" value="1"/>
</dbReference>
<evidence type="ECO:0000313" key="4">
    <source>
        <dbReference type="Proteomes" id="UP001054902"/>
    </source>
</evidence>
<proteinExistence type="predicted"/>
<feature type="domain" description="Ubiquitin-like" evidence="2">
    <location>
        <begin position="24"/>
        <end position="91"/>
    </location>
</feature>
<dbReference type="GO" id="GO:0005829">
    <property type="term" value="C:cytosol"/>
    <property type="evidence" value="ECO:0007669"/>
    <property type="project" value="TreeGrafter"/>
</dbReference>
<evidence type="ECO:0000256" key="1">
    <source>
        <dbReference type="SAM" id="SignalP"/>
    </source>
</evidence>